<dbReference type="GO" id="GO:0005996">
    <property type="term" value="P:monosaccharide metabolic process"/>
    <property type="evidence" value="ECO:0007669"/>
    <property type="project" value="InterPro"/>
</dbReference>
<keyword evidence="2" id="KW-0119">Carbohydrate metabolism</keyword>
<dbReference type="PANTHER" id="PTHR36120:SF1">
    <property type="entry name" value="L-FUCOSE ISOMERASE C-TERMINAL DOMAIN-CONTAINING PROTEIN"/>
    <property type="match status" value="1"/>
</dbReference>
<sequence>MMRAKVGLFAGGIEQYWTETGMKDLRAALDKDARRLAQALEERFDVVYPGLVGNVADSEKTGRILREEQVDIALMYHASYLDDEMSLVFLDQLGGIFPVLFLSQGLRRFSGDDTLTDAGRTWGNNSAVQITGTLKRMKPDLKYGFVFGGLVSPTAMNEIEEYARAARAVKKLAKSRIAIFPHRSSAVPMYDTFPDETMMIAQTGVGIIYLYIQQLLDAMKEVSDKDTAALTEELYDKYEVIEPPKEEVILAARQAIALERVVRENNLDALAIDTGPGMIPYTGMIPCVGMARLIDQGIVVAGEGDLSVSVSGIILQELAE</sequence>
<proteinExistence type="predicted"/>
<accession>X0SG88</accession>
<dbReference type="GO" id="GO:0016861">
    <property type="term" value="F:intramolecular oxidoreductase activity, interconverting aldoses and ketoses"/>
    <property type="evidence" value="ECO:0007669"/>
    <property type="project" value="InterPro"/>
</dbReference>
<evidence type="ECO:0000256" key="1">
    <source>
        <dbReference type="ARBA" id="ARBA00023235"/>
    </source>
</evidence>
<protein>
    <recommendedName>
        <fullName evidence="3">L-arabinose isomerase central domain-containing protein</fullName>
    </recommendedName>
</protein>
<dbReference type="GO" id="GO:0005737">
    <property type="term" value="C:cytoplasm"/>
    <property type="evidence" value="ECO:0007669"/>
    <property type="project" value="InterPro"/>
</dbReference>
<feature type="non-terminal residue" evidence="4">
    <location>
        <position position="320"/>
    </location>
</feature>
<feature type="domain" description="L-arabinose isomerase central" evidence="3">
    <location>
        <begin position="202"/>
        <end position="310"/>
    </location>
</feature>
<reference evidence="4" key="1">
    <citation type="journal article" date="2014" name="Front. Microbiol.">
        <title>High frequency of phylogenetically diverse reductive dehalogenase-homologous genes in deep subseafloor sedimentary metagenomes.</title>
        <authorList>
            <person name="Kawai M."/>
            <person name="Futagami T."/>
            <person name="Toyoda A."/>
            <person name="Takaki Y."/>
            <person name="Nishi S."/>
            <person name="Hori S."/>
            <person name="Arai W."/>
            <person name="Tsubouchi T."/>
            <person name="Morono Y."/>
            <person name="Uchiyama I."/>
            <person name="Ito T."/>
            <person name="Fujiyama A."/>
            <person name="Inagaki F."/>
            <person name="Takami H."/>
        </authorList>
    </citation>
    <scope>NUCLEOTIDE SEQUENCE</scope>
    <source>
        <strain evidence="4">Expedition CK06-06</strain>
    </source>
</reference>
<dbReference type="InterPro" id="IPR055390">
    <property type="entry name" value="AraA_central"/>
</dbReference>
<dbReference type="PANTHER" id="PTHR36120">
    <property type="entry name" value="FUCOSE ISOMERASE"/>
    <property type="match status" value="1"/>
</dbReference>
<evidence type="ECO:0000256" key="2">
    <source>
        <dbReference type="ARBA" id="ARBA00023277"/>
    </source>
</evidence>
<dbReference type="SUPFAM" id="SSF53743">
    <property type="entry name" value="FucI/AraA N-terminal and middle domains"/>
    <property type="match status" value="1"/>
</dbReference>
<comment type="caution">
    <text evidence="4">The sequence shown here is derived from an EMBL/GenBank/DDBJ whole genome shotgun (WGS) entry which is preliminary data.</text>
</comment>
<gene>
    <name evidence="4" type="ORF">S01H1_11521</name>
</gene>
<evidence type="ECO:0000313" key="4">
    <source>
        <dbReference type="EMBL" id="GAF80019.1"/>
    </source>
</evidence>
<name>X0SG88_9ZZZZ</name>
<organism evidence="4">
    <name type="scientific">marine sediment metagenome</name>
    <dbReference type="NCBI Taxonomy" id="412755"/>
    <lineage>
        <taxon>unclassified sequences</taxon>
        <taxon>metagenomes</taxon>
        <taxon>ecological metagenomes</taxon>
    </lineage>
</organism>
<dbReference type="EMBL" id="BARS01005876">
    <property type="protein sequence ID" value="GAF80019.1"/>
    <property type="molecule type" value="Genomic_DNA"/>
</dbReference>
<dbReference type="AlphaFoldDB" id="X0SG88"/>
<dbReference type="InterPro" id="IPR009015">
    <property type="entry name" value="Fucose_isomerase_N/cen_sf"/>
</dbReference>
<dbReference type="Pfam" id="PF24856">
    <property type="entry name" value="AraA_central"/>
    <property type="match status" value="1"/>
</dbReference>
<keyword evidence="1" id="KW-0413">Isomerase</keyword>
<evidence type="ECO:0000259" key="3">
    <source>
        <dbReference type="Pfam" id="PF24856"/>
    </source>
</evidence>